<gene>
    <name evidence="1" type="ORF">LY79DRAFT_88806</name>
</gene>
<name>A0AAD8Q5P6_9PEZI</name>
<evidence type="ECO:0000313" key="2">
    <source>
        <dbReference type="Proteomes" id="UP001230504"/>
    </source>
</evidence>
<dbReference type="RefSeq" id="XP_060416683.1">
    <property type="nucleotide sequence ID" value="XM_060565188.1"/>
</dbReference>
<proteinExistence type="predicted"/>
<dbReference type="GeneID" id="85449428"/>
<keyword evidence="2" id="KW-1185">Reference proteome</keyword>
<organism evidence="1 2">
    <name type="scientific">Colletotrichum navitas</name>
    <dbReference type="NCBI Taxonomy" id="681940"/>
    <lineage>
        <taxon>Eukaryota</taxon>
        <taxon>Fungi</taxon>
        <taxon>Dikarya</taxon>
        <taxon>Ascomycota</taxon>
        <taxon>Pezizomycotina</taxon>
        <taxon>Sordariomycetes</taxon>
        <taxon>Hypocreomycetidae</taxon>
        <taxon>Glomerellales</taxon>
        <taxon>Glomerellaceae</taxon>
        <taxon>Colletotrichum</taxon>
        <taxon>Colletotrichum graminicola species complex</taxon>
    </lineage>
</organism>
<protein>
    <submittedName>
        <fullName evidence="1">Uncharacterized protein</fullName>
    </submittedName>
</protein>
<dbReference type="AlphaFoldDB" id="A0AAD8Q5P6"/>
<dbReference type="Proteomes" id="UP001230504">
    <property type="component" value="Unassembled WGS sequence"/>
</dbReference>
<comment type="caution">
    <text evidence="1">The sequence shown here is derived from an EMBL/GenBank/DDBJ whole genome shotgun (WGS) entry which is preliminary data.</text>
</comment>
<evidence type="ECO:0000313" key="1">
    <source>
        <dbReference type="EMBL" id="KAK1595706.1"/>
    </source>
</evidence>
<sequence>MYARARARRLVQVQVQVQRMSYVLMWHSCWPSLLLLRVGEEEGEGEKEAVSVYQSSEYKKLSSYPDPLTQEQALVSSQSPPPPLFPTDVRYISLQLAHFFVSGTLSLSQRRARSCVGPLLHKSQLYWAALFPGCHQRVLLSTCSRLHRCHHFVSFPGPDCTPTHTLLNCPLLNPATSSSLSMFHESPASFHSLIC</sequence>
<accession>A0AAD8Q5P6</accession>
<dbReference type="EMBL" id="JAHLJV010000014">
    <property type="protein sequence ID" value="KAK1595706.1"/>
    <property type="molecule type" value="Genomic_DNA"/>
</dbReference>
<reference evidence="1" key="1">
    <citation type="submission" date="2021-06" db="EMBL/GenBank/DDBJ databases">
        <title>Comparative genomics, transcriptomics and evolutionary studies reveal genomic signatures of adaptation to plant cell wall in hemibiotrophic fungi.</title>
        <authorList>
            <consortium name="DOE Joint Genome Institute"/>
            <person name="Baroncelli R."/>
            <person name="Diaz J.F."/>
            <person name="Benocci T."/>
            <person name="Peng M."/>
            <person name="Battaglia E."/>
            <person name="Haridas S."/>
            <person name="Andreopoulos W."/>
            <person name="Labutti K."/>
            <person name="Pangilinan J."/>
            <person name="Floch G.L."/>
            <person name="Makela M.R."/>
            <person name="Henrissat B."/>
            <person name="Grigoriev I.V."/>
            <person name="Crouch J.A."/>
            <person name="De Vries R.P."/>
            <person name="Sukno S.A."/>
            <person name="Thon M.R."/>
        </authorList>
    </citation>
    <scope>NUCLEOTIDE SEQUENCE</scope>
    <source>
        <strain evidence="1">CBS 125086</strain>
    </source>
</reference>